<dbReference type="Pfam" id="PF11959">
    <property type="entry name" value="DUF3473"/>
    <property type="match status" value="1"/>
</dbReference>
<dbReference type="SUPFAM" id="SSF88713">
    <property type="entry name" value="Glycoside hydrolase/deacetylase"/>
    <property type="match status" value="1"/>
</dbReference>
<evidence type="ECO:0000259" key="1">
    <source>
        <dbReference type="PROSITE" id="PS51677"/>
    </source>
</evidence>
<comment type="caution">
    <text evidence="2">The sequence shown here is derived from an EMBL/GenBank/DDBJ whole genome shotgun (WGS) entry which is preliminary data.</text>
</comment>
<dbReference type="CDD" id="cd10941">
    <property type="entry name" value="CE4_PuuE_HpPgdA_like_2"/>
    <property type="match status" value="1"/>
</dbReference>
<protein>
    <submittedName>
        <fullName evidence="2">Polysaccharide deacetylase</fullName>
    </submittedName>
</protein>
<reference evidence="2 3" key="1">
    <citation type="submission" date="2017-06" db="EMBL/GenBank/DDBJ databases">
        <title>Novel microbial phyla capable of carbon fixation and sulfur reduction in deep-sea sediments.</title>
        <authorList>
            <person name="Huang J."/>
            <person name="Baker B."/>
            <person name="Wang Y."/>
        </authorList>
    </citation>
    <scope>NUCLEOTIDE SEQUENCE [LARGE SCALE GENOMIC DNA]</scope>
    <source>
        <strain evidence="2">B3_LCP</strain>
    </source>
</reference>
<proteinExistence type="predicted"/>
<dbReference type="InterPro" id="IPR014344">
    <property type="entry name" value="XrtA_polysacc_deacetyl"/>
</dbReference>
<dbReference type="PANTHER" id="PTHR47561">
    <property type="entry name" value="POLYSACCHARIDE DEACETYLASE FAMILY PROTEIN (AFU_ORTHOLOGUE AFUA_6G05030)"/>
    <property type="match status" value="1"/>
</dbReference>
<gene>
    <name evidence="2" type="ORF">CEE37_05575</name>
</gene>
<dbReference type="Pfam" id="PF01522">
    <property type="entry name" value="Polysacc_deac_1"/>
    <property type="match status" value="1"/>
</dbReference>
<feature type="domain" description="NodB homology" evidence="1">
    <location>
        <begin position="1"/>
        <end position="278"/>
    </location>
</feature>
<dbReference type="Proteomes" id="UP000319619">
    <property type="component" value="Unassembled WGS sequence"/>
</dbReference>
<dbReference type="InterPro" id="IPR011330">
    <property type="entry name" value="Glyco_hydro/deAcase_b/a-brl"/>
</dbReference>
<evidence type="ECO:0000313" key="2">
    <source>
        <dbReference type="EMBL" id="TKJ41138.1"/>
    </source>
</evidence>
<dbReference type="InterPro" id="IPR022560">
    <property type="entry name" value="DUF3473"/>
</dbReference>
<dbReference type="PROSITE" id="PS51677">
    <property type="entry name" value="NODB"/>
    <property type="match status" value="1"/>
</dbReference>
<evidence type="ECO:0000313" key="3">
    <source>
        <dbReference type="Proteomes" id="UP000319619"/>
    </source>
</evidence>
<dbReference type="InterPro" id="IPR045235">
    <property type="entry name" value="PuuE_HpPgdA-like"/>
</dbReference>
<dbReference type="Gene3D" id="3.20.20.370">
    <property type="entry name" value="Glycoside hydrolase/deacetylase"/>
    <property type="match status" value="1"/>
</dbReference>
<dbReference type="PANTHER" id="PTHR47561:SF1">
    <property type="entry name" value="POLYSACCHARIDE DEACETYLASE FAMILY PROTEIN (AFU_ORTHOLOGUE AFUA_6G05030)"/>
    <property type="match status" value="1"/>
</dbReference>
<dbReference type="NCBIfam" id="TIGR03006">
    <property type="entry name" value="pepcterm_polyde"/>
    <property type="match status" value="1"/>
</dbReference>
<name>A0A532V1T8_UNCL8</name>
<dbReference type="InterPro" id="IPR002509">
    <property type="entry name" value="NODB_dom"/>
</dbReference>
<dbReference type="GO" id="GO:0005975">
    <property type="term" value="P:carbohydrate metabolic process"/>
    <property type="evidence" value="ECO:0007669"/>
    <property type="project" value="InterPro"/>
</dbReference>
<dbReference type="AlphaFoldDB" id="A0A532V1T8"/>
<sequence length="278" mass="32058">MKNLLTIDLEDYYQTSGMSDLAPIARWSEFEKRIEPNVECVLEVLGDVKATFFVLGWEAQRHPQLIRKIFERGHEIATHGEYHRLITSLSRDEFTSDLKSAIEFLEDTTGDKVLGHRAPSFSITDETPWAFEVMTELGLKYDSSVFPVKRKRGGIEGVQRTPYDINCTTGKITEYPLAVMDFVGRKLPVAGGGFFRIYPYWLTKRAITDLNDKSIPAVVYLHPWELDPQQPKLKSFFDRSGFNQYVGLNSTKKKLKQLLMDFEFTTIKDHLNTKYEKV</sequence>
<dbReference type="GO" id="GO:0016810">
    <property type="term" value="F:hydrolase activity, acting on carbon-nitrogen (but not peptide) bonds"/>
    <property type="evidence" value="ECO:0007669"/>
    <property type="project" value="InterPro"/>
</dbReference>
<dbReference type="EMBL" id="NJBN01000003">
    <property type="protein sequence ID" value="TKJ41138.1"/>
    <property type="molecule type" value="Genomic_DNA"/>
</dbReference>
<organism evidence="2 3">
    <name type="scientific">candidate division LCP-89 bacterium B3_LCP</name>
    <dbReference type="NCBI Taxonomy" id="2012998"/>
    <lineage>
        <taxon>Bacteria</taxon>
        <taxon>Pseudomonadati</taxon>
        <taxon>Bacteria division LCP-89</taxon>
    </lineage>
</organism>
<accession>A0A532V1T8</accession>